<feature type="transmembrane region" description="Helical" evidence="9">
    <location>
        <begin position="899"/>
        <end position="920"/>
    </location>
</feature>
<evidence type="ECO:0000256" key="3">
    <source>
        <dbReference type="ARBA" id="ARBA00022475"/>
    </source>
</evidence>
<reference evidence="11 12" key="1">
    <citation type="submission" date="2018-08" db="EMBL/GenBank/DDBJ databases">
        <title>Bacillus chawlae sp. nov., Bacillus glennii sp. nov., and Bacillus saganii sp. nov. Isolated from the Vehicle Assembly Building at Kennedy Space Center where the Viking Spacecraft were Assembled.</title>
        <authorList>
            <person name="Seuylemezian A."/>
            <person name="Vaishampayan P."/>
        </authorList>
    </citation>
    <scope>NUCLEOTIDE SEQUENCE [LARGE SCALE GENOMIC DNA]</scope>
    <source>
        <strain evidence="11 12">V44-8</strain>
    </source>
</reference>
<dbReference type="NCBIfam" id="TIGR03929">
    <property type="entry name" value="T7_esaA_Nterm"/>
    <property type="match status" value="1"/>
</dbReference>
<dbReference type="Gene3D" id="3.40.1710.10">
    <property type="entry name" value="abc type-2 transporter like domain"/>
    <property type="match status" value="1"/>
</dbReference>
<keyword evidence="5 9" id="KW-1133">Transmembrane helix</keyword>
<dbReference type="Proteomes" id="UP000262939">
    <property type="component" value="Unassembled WGS sequence"/>
</dbReference>
<evidence type="ECO:0000259" key="10">
    <source>
        <dbReference type="Pfam" id="PF12698"/>
    </source>
</evidence>
<feature type="coiled-coil region" evidence="7">
    <location>
        <begin position="436"/>
        <end position="481"/>
    </location>
</feature>
<keyword evidence="3" id="KW-1003">Cell membrane</keyword>
<evidence type="ECO:0000256" key="6">
    <source>
        <dbReference type="ARBA" id="ARBA00023136"/>
    </source>
</evidence>
<feature type="domain" description="ABC-2 type transporter transmembrane" evidence="10">
    <location>
        <begin position="15"/>
        <end position="150"/>
    </location>
</feature>
<feature type="transmembrane region" description="Helical" evidence="9">
    <location>
        <begin position="7"/>
        <end position="28"/>
    </location>
</feature>
<sequence length="934" mass="104042">MPEKMKPFAIIVKMIVILLLPILFFTYVGHDPMKKQETATRNIAIVNEDVQAAYSKKPKEFGREVAAILDEDSGYDWSVVNRNTAEKGLENKEYDAVIYFPSDFSKNILTFNETEPIKAGVQYKIQTNLNAENLERVQKELEIAKNKMNKKVSTLYWSYVSQSVEDIRKKFDGILEKEIAFQETMYNFYTPSSEKLAGEISQHKKMLEGVFASTKDAGRTSNETVGEIEAAKAEVNSFVEDVNLYKEYQEAQTELFQKTSTENQQMLQDGISNYETMLSEGVQSVVMKQDDPKPEFDMNGNDMQQSVSGLSEKISESNASLDALTKDIEETKVGEQFDEVLRIQKDLIKEFKEKSDIVLLDDLQLELIELRKGLPSSSGDTDPSSPTTDIKEPSSPQAGEVTLDALKEQLSLLQKNVGSTKPEQQPDNWEAINKTLANLEASIKAVEGQVAQQAAAQKQMIIDYKELLKKLEEKLQNLDSGNPSDQIIREILTKEKDILGSPNLSERRKNTLAQYFQADIANGQIEKLMLYHGLLSSFHNAVQNSTDQKDRLIDGILENQEELGEIEKDFSATLKSTVDGLNTSASKISGVGADFSTFAETVSGFIAQYDESVSNEQQEILGELDSIQENAGLITANLVENTKVAETEQSPVDNLNGEILVTVQDNTAGSLKGISELINSLGERQTQVTEYTNELQAKVGSVQKRADDLNTNWAMNVDSTKKIKGDVYNVLNNTLVDDQQNGYVYDYLANPVQISGDVLEEKTDYTPPIIMLVIILISGLLIGFFLHLYSHVAPLVHAAIFSLLNFIVGLIISIYGLKIYPLEDMEALKWTAFTVLLLFVCSAIVRLAFYIGPFIGSILTIALILFFTTPLLDLIMPNFNVNHPVSDVYMSIQYGDSSSFVPAVAILAITAIIAAAVPYMRNRAIIKREIAHEG</sequence>
<feature type="transmembrane region" description="Helical" evidence="9">
    <location>
        <begin position="827"/>
        <end position="851"/>
    </location>
</feature>
<evidence type="ECO:0000256" key="4">
    <source>
        <dbReference type="ARBA" id="ARBA00022692"/>
    </source>
</evidence>
<keyword evidence="12" id="KW-1185">Reference proteome</keyword>
<comment type="similarity">
    <text evidence="2">Belongs to the EsaA family.</text>
</comment>
<evidence type="ECO:0000313" key="12">
    <source>
        <dbReference type="Proteomes" id="UP000262939"/>
    </source>
</evidence>
<organism evidence="11 12">
    <name type="scientific">Peribacillus glennii</name>
    <dbReference type="NCBI Taxonomy" id="2303991"/>
    <lineage>
        <taxon>Bacteria</taxon>
        <taxon>Bacillati</taxon>
        <taxon>Bacillota</taxon>
        <taxon>Bacilli</taxon>
        <taxon>Bacillales</taxon>
        <taxon>Bacillaceae</taxon>
        <taxon>Peribacillus</taxon>
    </lineage>
</organism>
<dbReference type="PANTHER" id="PTHR30294:SF29">
    <property type="entry name" value="MULTIDRUG ABC TRANSPORTER PERMEASE YBHS-RELATED"/>
    <property type="match status" value="1"/>
</dbReference>
<evidence type="ECO:0000256" key="7">
    <source>
        <dbReference type="SAM" id="Coils"/>
    </source>
</evidence>
<dbReference type="InterPro" id="IPR013525">
    <property type="entry name" value="ABC2_TM"/>
</dbReference>
<evidence type="ECO:0000256" key="5">
    <source>
        <dbReference type="ARBA" id="ARBA00022989"/>
    </source>
</evidence>
<gene>
    <name evidence="11" type="primary">esaA</name>
    <name evidence="11" type="ORF">D0466_12435</name>
</gene>
<feature type="transmembrane region" description="Helical" evidence="9">
    <location>
        <begin position="795"/>
        <end position="815"/>
    </location>
</feature>
<feature type="region of interest" description="Disordered" evidence="8">
    <location>
        <begin position="373"/>
        <end position="398"/>
    </location>
</feature>
<dbReference type="PANTHER" id="PTHR30294">
    <property type="entry name" value="MEMBRANE COMPONENT OF ABC TRANSPORTER YHHJ-RELATED"/>
    <property type="match status" value="1"/>
</dbReference>
<evidence type="ECO:0000256" key="1">
    <source>
        <dbReference type="ARBA" id="ARBA00004651"/>
    </source>
</evidence>
<dbReference type="EMBL" id="QVTD01000007">
    <property type="protein sequence ID" value="RFU63101.1"/>
    <property type="molecule type" value="Genomic_DNA"/>
</dbReference>
<protein>
    <submittedName>
        <fullName evidence="11">Type VII secretion protein EsaA</fullName>
    </submittedName>
</protein>
<dbReference type="GO" id="GO:0005886">
    <property type="term" value="C:plasma membrane"/>
    <property type="evidence" value="ECO:0007669"/>
    <property type="project" value="UniProtKB-SubCell"/>
</dbReference>
<evidence type="ECO:0000256" key="2">
    <source>
        <dbReference type="ARBA" id="ARBA00008338"/>
    </source>
</evidence>
<proteinExistence type="inferred from homology"/>
<dbReference type="Pfam" id="PF12698">
    <property type="entry name" value="ABC2_membrane_3"/>
    <property type="match status" value="1"/>
</dbReference>
<comment type="caution">
    <text evidence="11">The sequence shown here is derived from an EMBL/GenBank/DDBJ whole genome shotgun (WGS) entry which is preliminary data.</text>
</comment>
<feature type="transmembrane region" description="Helical" evidence="9">
    <location>
        <begin position="769"/>
        <end position="788"/>
    </location>
</feature>
<keyword evidence="7" id="KW-0175">Coiled coil</keyword>
<dbReference type="OrthoDB" id="4974788at2"/>
<feature type="transmembrane region" description="Helical" evidence="9">
    <location>
        <begin position="858"/>
        <end position="879"/>
    </location>
</feature>
<feature type="compositionally biased region" description="Low complexity" evidence="8">
    <location>
        <begin position="375"/>
        <end position="388"/>
    </location>
</feature>
<comment type="subcellular location">
    <subcellularLocation>
        <location evidence="1">Cell membrane</location>
        <topology evidence="1">Multi-pass membrane protein</topology>
    </subcellularLocation>
</comment>
<dbReference type="AlphaFoldDB" id="A0A372LB84"/>
<dbReference type="RefSeq" id="WP_117322907.1">
    <property type="nucleotide sequence ID" value="NZ_QVTD01000007.1"/>
</dbReference>
<evidence type="ECO:0000313" key="11">
    <source>
        <dbReference type="EMBL" id="RFU63101.1"/>
    </source>
</evidence>
<keyword evidence="6 9" id="KW-0472">Membrane</keyword>
<dbReference type="InterPro" id="IPR023838">
    <property type="entry name" value="T7SS_EsaA"/>
</dbReference>
<name>A0A372LB84_9BACI</name>
<dbReference type="InterPro" id="IPR051449">
    <property type="entry name" value="ABC-2_transporter_component"/>
</dbReference>
<evidence type="ECO:0000256" key="9">
    <source>
        <dbReference type="SAM" id="Phobius"/>
    </source>
</evidence>
<evidence type="ECO:0000256" key="8">
    <source>
        <dbReference type="SAM" id="MobiDB-lite"/>
    </source>
</evidence>
<accession>A0A372LB84</accession>
<keyword evidence="4 9" id="KW-0812">Transmembrane</keyword>